<protein>
    <submittedName>
        <fullName evidence="7">Tryptophan-rich sensory protein</fullName>
    </submittedName>
</protein>
<dbReference type="Proteomes" id="UP000660668">
    <property type="component" value="Unassembled WGS sequence"/>
</dbReference>
<dbReference type="InterPro" id="IPR038330">
    <property type="entry name" value="TspO/MBR-related_sf"/>
</dbReference>
<comment type="subcellular location">
    <subcellularLocation>
        <location evidence="1">Membrane</location>
        <topology evidence="1">Multi-pass membrane protein</topology>
    </subcellularLocation>
</comment>
<dbReference type="Gene3D" id="1.20.1260.100">
    <property type="entry name" value="TspO/MBR protein"/>
    <property type="match status" value="1"/>
</dbReference>
<keyword evidence="8" id="KW-1185">Reference proteome</keyword>
<evidence type="ECO:0000313" key="8">
    <source>
        <dbReference type="Proteomes" id="UP000660668"/>
    </source>
</evidence>
<keyword evidence="3 6" id="KW-0812">Transmembrane</keyword>
<evidence type="ECO:0000256" key="1">
    <source>
        <dbReference type="ARBA" id="ARBA00004141"/>
    </source>
</evidence>
<dbReference type="EMBL" id="JADKPO010000037">
    <property type="protein sequence ID" value="MBF4770029.1"/>
    <property type="molecule type" value="Genomic_DNA"/>
</dbReference>
<comment type="similarity">
    <text evidence="2">Belongs to the TspO/BZRP family.</text>
</comment>
<dbReference type="PANTHER" id="PTHR10057:SF0">
    <property type="entry name" value="TRANSLOCATOR PROTEIN"/>
    <property type="match status" value="1"/>
</dbReference>
<evidence type="ECO:0000256" key="5">
    <source>
        <dbReference type="ARBA" id="ARBA00023136"/>
    </source>
</evidence>
<dbReference type="AlphaFoldDB" id="A0A930VM45"/>
<comment type="caution">
    <text evidence="7">The sequence shown here is derived from an EMBL/GenBank/DDBJ whole genome shotgun (WGS) entry which is preliminary data.</text>
</comment>
<keyword evidence="5 6" id="KW-0472">Membrane</keyword>
<evidence type="ECO:0000256" key="4">
    <source>
        <dbReference type="ARBA" id="ARBA00022989"/>
    </source>
</evidence>
<dbReference type="PANTHER" id="PTHR10057">
    <property type="entry name" value="PERIPHERAL-TYPE BENZODIAZEPINE RECEPTOR"/>
    <property type="match status" value="1"/>
</dbReference>
<dbReference type="GO" id="GO:0033013">
    <property type="term" value="P:tetrapyrrole metabolic process"/>
    <property type="evidence" value="ECO:0007669"/>
    <property type="project" value="UniProtKB-ARBA"/>
</dbReference>
<name>A0A930VM45_9ACTN</name>
<accession>A0A930VM45</accession>
<feature type="transmembrane region" description="Helical" evidence="6">
    <location>
        <begin position="48"/>
        <end position="72"/>
    </location>
</feature>
<sequence>MRPHWRSHLRRTVPPVLAAAVVGGLGTKPTSAWYVGLAKPAWQPPAWLFGPVWTGLYALTAAGTARAMAAAPSRDEAHALERQLWVNMALNAGWSWLFFTARSPRSALVEVVVLEASTVLLADKVRRLDPAASRALVPYVAWNAFAAALNAAIARRN</sequence>
<evidence type="ECO:0000256" key="6">
    <source>
        <dbReference type="SAM" id="Phobius"/>
    </source>
</evidence>
<dbReference type="InterPro" id="IPR004307">
    <property type="entry name" value="TspO_MBR"/>
</dbReference>
<gene>
    <name evidence="7" type="ORF">ISU10_19835</name>
</gene>
<evidence type="ECO:0000256" key="2">
    <source>
        <dbReference type="ARBA" id="ARBA00007524"/>
    </source>
</evidence>
<dbReference type="PIRSF" id="PIRSF005859">
    <property type="entry name" value="PBR"/>
    <property type="match status" value="1"/>
</dbReference>
<evidence type="ECO:0000256" key="3">
    <source>
        <dbReference type="ARBA" id="ARBA00022692"/>
    </source>
</evidence>
<keyword evidence="4 6" id="KW-1133">Transmembrane helix</keyword>
<dbReference type="RefSeq" id="WP_194698176.1">
    <property type="nucleotide sequence ID" value="NZ_JADKPO010000037.1"/>
</dbReference>
<proteinExistence type="inferred from homology"/>
<evidence type="ECO:0000313" key="7">
    <source>
        <dbReference type="EMBL" id="MBF4770029.1"/>
    </source>
</evidence>
<reference evidence="7" key="1">
    <citation type="submission" date="2020-11" db="EMBL/GenBank/DDBJ databases">
        <title>Nocardioides cynanchi sp. nov., isolated from soil of rhizosphere of Cynanchum wilfordii.</title>
        <authorList>
            <person name="Lee J.-S."/>
            <person name="Suh M.K."/>
            <person name="Kim J.-S."/>
        </authorList>
    </citation>
    <scope>NUCLEOTIDE SEQUENCE</scope>
    <source>
        <strain evidence="7">KCTC 19276</strain>
    </source>
</reference>
<organism evidence="7 8">
    <name type="scientific">Nocardioides agariphilus</name>
    <dbReference type="NCBI Taxonomy" id="433664"/>
    <lineage>
        <taxon>Bacteria</taxon>
        <taxon>Bacillati</taxon>
        <taxon>Actinomycetota</taxon>
        <taxon>Actinomycetes</taxon>
        <taxon>Propionibacteriales</taxon>
        <taxon>Nocardioidaceae</taxon>
        <taxon>Nocardioides</taxon>
    </lineage>
</organism>
<dbReference type="Pfam" id="PF03073">
    <property type="entry name" value="TspO_MBR"/>
    <property type="match status" value="1"/>
</dbReference>
<dbReference type="CDD" id="cd15904">
    <property type="entry name" value="TSPO_MBR"/>
    <property type="match status" value="1"/>
</dbReference>
<dbReference type="FunFam" id="1.20.1260.100:FF:000001">
    <property type="entry name" value="translocator protein 2"/>
    <property type="match status" value="1"/>
</dbReference>
<dbReference type="GO" id="GO:0016020">
    <property type="term" value="C:membrane"/>
    <property type="evidence" value="ECO:0007669"/>
    <property type="project" value="UniProtKB-SubCell"/>
</dbReference>